<accession>A0A5N6AKD9</accession>
<protein>
    <submittedName>
        <fullName evidence="1">Uncharacterized protein</fullName>
    </submittedName>
</protein>
<dbReference type="OrthoDB" id="2867502at2"/>
<evidence type="ECO:0000313" key="1">
    <source>
        <dbReference type="EMBL" id="KAB8168506.1"/>
    </source>
</evidence>
<dbReference type="InterPro" id="IPR028957">
    <property type="entry name" value="Imm50"/>
</dbReference>
<dbReference type="Proteomes" id="UP000314251">
    <property type="component" value="Unassembled WGS sequence"/>
</dbReference>
<name>A0A5N6AKD9_9ACTN</name>
<dbReference type="RefSeq" id="WP_139666294.1">
    <property type="nucleotide sequence ID" value="NZ_VDLY02000003.1"/>
</dbReference>
<dbReference type="AlphaFoldDB" id="A0A5N6AKD9"/>
<keyword evidence="2" id="KW-1185">Reference proteome</keyword>
<gene>
    <name evidence="1" type="ORF">FH607_004430</name>
</gene>
<reference evidence="1" key="1">
    <citation type="submission" date="2019-10" db="EMBL/GenBank/DDBJ databases">
        <title>Nonomuraea sp. nov., isolated from Phyllanthus amarus.</title>
        <authorList>
            <person name="Klykleung N."/>
            <person name="Tanasupawat S."/>
        </authorList>
    </citation>
    <scope>NUCLEOTIDE SEQUENCE [LARGE SCALE GENOMIC DNA]</scope>
    <source>
        <strain evidence="1">3MP-10</strain>
    </source>
</reference>
<evidence type="ECO:0000313" key="2">
    <source>
        <dbReference type="Proteomes" id="UP000314251"/>
    </source>
</evidence>
<proteinExistence type="predicted"/>
<organism evidence="1 2">
    <name type="scientific">Streptomyces mimosae</name>
    <dbReference type="NCBI Taxonomy" id="2586635"/>
    <lineage>
        <taxon>Bacteria</taxon>
        <taxon>Bacillati</taxon>
        <taxon>Actinomycetota</taxon>
        <taxon>Actinomycetes</taxon>
        <taxon>Kitasatosporales</taxon>
        <taxon>Streptomycetaceae</taxon>
        <taxon>Streptomyces</taxon>
    </lineage>
</organism>
<comment type="caution">
    <text evidence="1">The sequence shown here is derived from an EMBL/GenBank/DDBJ whole genome shotgun (WGS) entry which is preliminary data.</text>
</comment>
<sequence length="166" mass="18241">MTPTWAELLIDREPLARYYGAPPSLNGVVLRSVRLERDGPTLLLRLDLPTFPDRPEPEWSAAGCDRFQCQLRCLDVAEVRFSGWPVGRAVDLGVEPVGPAAERRIAVTGRHDGVEALRFSCNASLAVGHLLAYREGGPHLYVGAVDRHLLGTRLPDPTDGAFYGRL</sequence>
<dbReference type="Pfam" id="PF15594">
    <property type="entry name" value="Imm50"/>
    <property type="match status" value="1"/>
</dbReference>
<dbReference type="EMBL" id="VDLY02000003">
    <property type="protein sequence ID" value="KAB8168506.1"/>
    <property type="molecule type" value="Genomic_DNA"/>
</dbReference>